<dbReference type="AlphaFoldDB" id="A0A0G1YQD4"/>
<dbReference type="InterPro" id="IPR050638">
    <property type="entry name" value="AA-Vitamin_Transporters"/>
</dbReference>
<comment type="similarity">
    <text evidence="2">Belongs to the EamA transporter family.</text>
</comment>
<evidence type="ECO:0000256" key="6">
    <source>
        <dbReference type="SAM" id="Phobius"/>
    </source>
</evidence>
<dbReference type="PANTHER" id="PTHR32322">
    <property type="entry name" value="INNER MEMBRANE TRANSPORTER"/>
    <property type="match status" value="1"/>
</dbReference>
<dbReference type="Gene3D" id="1.10.3730.20">
    <property type="match status" value="1"/>
</dbReference>
<reference evidence="8 9" key="1">
    <citation type="journal article" date="2015" name="Nature">
        <title>rRNA introns, odd ribosomes, and small enigmatic genomes across a large radiation of phyla.</title>
        <authorList>
            <person name="Brown C.T."/>
            <person name="Hug L.A."/>
            <person name="Thomas B.C."/>
            <person name="Sharon I."/>
            <person name="Castelle C.J."/>
            <person name="Singh A."/>
            <person name="Wilkins M.J."/>
            <person name="Williams K.H."/>
            <person name="Banfield J.F."/>
        </authorList>
    </citation>
    <scope>NUCLEOTIDE SEQUENCE [LARGE SCALE GENOMIC DNA]</scope>
</reference>
<comment type="subcellular location">
    <subcellularLocation>
        <location evidence="1">Membrane</location>
        <topology evidence="1">Multi-pass membrane protein</topology>
    </subcellularLocation>
</comment>
<accession>A0A0G1YQD4</accession>
<feature type="transmembrane region" description="Helical" evidence="6">
    <location>
        <begin position="244"/>
        <end position="263"/>
    </location>
</feature>
<feature type="transmembrane region" description="Helical" evidence="6">
    <location>
        <begin position="12"/>
        <end position="34"/>
    </location>
</feature>
<dbReference type="Pfam" id="PF00892">
    <property type="entry name" value="EamA"/>
    <property type="match status" value="2"/>
</dbReference>
<sequence>MERTEEQRGERSLFFTALLNGFFPIVIVLSYATLSGFVSLFWTTACASLMFAAVVSYRRRWHEMRNSTLWKYGAAIAFFIGFAAYGLYFFGLESTTPGNASIIVLFEVFTSFVFFRLFKGERFSFDYTIGAVLVIAGALIVLGRGFTGIHGGDLLIFAMTIVAPVGNYFQQKARALASSESVMFLRSVLSLPAIALLAILFGAHASSRDLLQSLPFILINGVVLLGLSKLFWIEAIHRISVTKATALASISPFVTLIFAWLILDQAPAPWQLAALAPFVLGTLLLTDHLKLKTVFSSGKTEPK</sequence>
<dbReference type="Proteomes" id="UP000034789">
    <property type="component" value="Unassembled WGS sequence"/>
</dbReference>
<feature type="transmembrane region" description="Helical" evidence="6">
    <location>
        <begin position="100"/>
        <end position="118"/>
    </location>
</feature>
<organism evidence="8 9">
    <name type="scientific">Candidatus Kaiserbacteria bacterium GW2011_GWA2_58_9</name>
    <dbReference type="NCBI Taxonomy" id="1618672"/>
    <lineage>
        <taxon>Bacteria</taxon>
        <taxon>Candidatus Kaiseribacteriota</taxon>
    </lineage>
</organism>
<proteinExistence type="inferred from homology"/>
<protein>
    <recommendedName>
        <fullName evidence="7">EamA domain-containing protein</fullName>
    </recommendedName>
</protein>
<dbReference type="SUPFAM" id="SSF103481">
    <property type="entry name" value="Multidrug resistance efflux transporter EmrE"/>
    <property type="match status" value="2"/>
</dbReference>
<evidence type="ECO:0000256" key="1">
    <source>
        <dbReference type="ARBA" id="ARBA00004141"/>
    </source>
</evidence>
<feature type="transmembrane region" description="Helical" evidence="6">
    <location>
        <begin position="149"/>
        <end position="169"/>
    </location>
</feature>
<keyword evidence="5 6" id="KW-0472">Membrane</keyword>
<feature type="transmembrane region" description="Helical" evidence="6">
    <location>
        <begin position="40"/>
        <end position="57"/>
    </location>
</feature>
<evidence type="ECO:0000256" key="5">
    <source>
        <dbReference type="ARBA" id="ARBA00023136"/>
    </source>
</evidence>
<dbReference type="InterPro" id="IPR000620">
    <property type="entry name" value="EamA_dom"/>
</dbReference>
<evidence type="ECO:0000256" key="3">
    <source>
        <dbReference type="ARBA" id="ARBA00022692"/>
    </source>
</evidence>
<comment type="caution">
    <text evidence="8">The sequence shown here is derived from an EMBL/GenBank/DDBJ whole genome shotgun (WGS) entry which is preliminary data.</text>
</comment>
<evidence type="ECO:0000256" key="4">
    <source>
        <dbReference type="ARBA" id="ARBA00022989"/>
    </source>
</evidence>
<dbReference type="GO" id="GO:0016020">
    <property type="term" value="C:membrane"/>
    <property type="evidence" value="ECO:0007669"/>
    <property type="project" value="UniProtKB-SubCell"/>
</dbReference>
<feature type="transmembrane region" description="Helical" evidence="6">
    <location>
        <begin position="69"/>
        <end position="88"/>
    </location>
</feature>
<feature type="transmembrane region" description="Helical" evidence="6">
    <location>
        <begin position="213"/>
        <end position="232"/>
    </location>
</feature>
<evidence type="ECO:0000256" key="2">
    <source>
        <dbReference type="ARBA" id="ARBA00007362"/>
    </source>
</evidence>
<dbReference type="PANTHER" id="PTHR32322:SF2">
    <property type="entry name" value="EAMA DOMAIN-CONTAINING PROTEIN"/>
    <property type="match status" value="1"/>
</dbReference>
<feature type="domain" description="EamA" evidence="7">
    <location>
        <begin position="152"/>
        <end position="286"/>
    </location>
</feature>
<feature type="transmembrane region" description="Helical" evidence="6">
    <location>
        <begin position="181"/>
        <end position="201"/>
    </location>
</feature>
<name>A0A0G1YQD4_9BACT</name>
<evidence type="ECO:0000313" key="9">
    <source>
        <dbReference type="Proteomes" id="UP000034789"/>
    </source>
</evidence>
<gene>
    <name evidence="8" type="ORF">UY98_C0046G0009</name>
</gene>
<feature type="transmembrane region" description="Helical" evidence="6">
    <location>
        <begin position="125"/>
        <end position="143"/>
    </location>
</feature>
<feature type="transmembrane region" description="Helical" evidence="6">
    <location>
        <begin position="269"/>
        <end position="286"/>
    </location>
</feature>
<feature type="domain" description="EamA" evidence="7">
    <location>
        <begin position="13"/>
        <end position="142"/>
    </location>
</feature>
<evidence type="ECO:0000313" key="8">
    <source>
        <dbReference type="EMBL" id="KKW45445.1"/>
    </source>
</evidence>
<evidence type="ECO:0000259" key="7">
    <source>
        <dbReference type="Pfam" id="PF00892"/>
    </source>
</evidence>
<keyword evidence="3 6" id="KW-0812">Transmembrane</keyword>
<dbReference type="InterPro" id="IPR037185">
    <property type="entry name" value="EmrE-like"/>
</dbReference>
<dbReference type="EMBL" id="LCSD01000046">
    <property type="protein sequence ID" value="KKW45445.1"/>
    <property type="molecule type" value="Genomic_DNA"/>
</dbReference>
<keyword evidence="4 6" id="KW-1133">Transmembrane helix</keyword>